<gene>
    <name evidence="3" type="ORF">ACFFN0_05100</name>
</gene>
<dbReference type="RefSeq" id="WP_141337196.1">
    <property type="nucleotide sequence ID" value="NZ_JBHMAX010000010.1"/>
</dbReference>
<accession>A0ABV5V101</accession>
<keyword evidence="4" id="KW-1185">Reference proteome</keyword>
<dbReference type="Pfam" id="PF04101">
    <property type="entry name" value="Glyco_tran_28_C"/>
    <property type="match status" value="1"/>
</dbReference>
<sequence>MSRYAVPEPVRVVFYSHDSQGLGHFRRNRALAHALADGLPGLTGRQVTGLLVNGVAGTSGASVPEGFDVVTLPGVGKNGTSYGPRSLGIGMAAVTGLRSEIVRATLTAFAPDLVVVDRHALGVDGELAPALAELRATRPGARTVLGLREVLDDPAAVAAEWARTPASLVRELFDEIWVYGDPRVHDLRTTGELPEALHDLVRYQGYLAHGRAEDPDDLHPARPYLITTAGGGSDGTALCRAAAAAEVPAGHHHVVVTGPQMTDADHREVERAAGPSTRVVRSVPDAGGLIRQAVATVSMAGYNTVAETMATDVPALLVPRDWPRREQLIRAEGLTAVGAADVLRQGDLTPERISGWWASVLGRRVDRSSLDLAGLSTVVRSTARLTCEATPAQAEAAHPARVTAYPTPAARPEELRHAG</sequence>
<dbReference type="PANTHER" id="PTHR21015">
    <property type="entry name" value="UDP-N-ACETYLGLUCOSAMINE--N-ACETYLMURAMYL-(PENTAPEPTIDE) PYROPHOSPHORYL-UNDECAPRENOL N-ACETYLGLUCOSAMINE TRANSFERASE 1"/>
    <property type="match status" value="1"/>
</dbReference>
<proteinExistence type="predicted"/>
<dbReference type="PANTHER" id="PTHR21015:SF28">
    <property type="entry name" value="SLL1722 PROTEIN"/>
    <property type="match status" value="1"/>
</dbReference>
<organism evidence="3 4">
    <name type="scientific">Ornithinimicrobium kibberense</name>
    <dbReference type="NCBI Taxonomy" id="282060"/>
    <lineage>
        <taxon>Bacteria</taxon>
        <taxon>Bacillati</taxon>
        <taxon>Actinomycetota</taxon>
        <taxon>Actinomycetes</taxon>
        <taxon>Micrococcales</taxon>
        <taxon>Ornithinimicrobiaceae</taxon>
        <taxon>Ornithinimicrobium</taxon>
    </lineage>
</organism>
<protein>
    <submittedName>
        <fullName evidence="3">Glycosyltransferase family protein</fullName>
    </submittedName>
</protein>
<dbReference type="Gene3D" id="3.40.50.2000">
    <property type="entry name" value="Glycogen Phosphorylase B"/>
    <property type="match status" value="1"/>
</dbReference>
<evidence type="ECO:0000256" key="1">
    <source>
        <dbReference type="SAM" id="MobiDB-lite"/>
    </source>
</evidence>
<name>A0ABV5V101_9MICO</name>
<evidence type="ECO:0000313" key="3">
    <source>
        <dbReference type="EMBL" id="MFB9731413.1"/>
    </source>
</evidence>
<dbReference type="Proteomes" id="UP001589613">
    <property type="component" value="Unassembled WGS sequence"/>
</dbReference>
<evidence type="ECO:0000313" key="4">
    <source>
        <dbReference type="Proteomes" id="UP001589613"/>
    </source>
</evidence>
<dbReference type="InterPro" id="IPR007235">
    <property type="entry name" value="Glyco_trans_28_C"/>
</dbReference>
<feature type="region of interest" description="Disordered" evidence="1">
    <location>
        <begin position="395"/>
        <end position="419"/>
    </location>
</feature>
<comment type="caution">
    <text evidence="3">The sequence shown here is derived from an EMBL/GenBank/DDBJ whole genome shotgun (WGS) entry which is preliminary data.</text>
</comment>
<evidence type="ECO:0000259" key="2">
    <source>
        <dbReference type="Pfam" id="PF04101"/>
    </source>
</evidence>
<dbReference type="EMBL" id="JBHMAX010000010">
    <property type="protein sequence ID" value="MFB9731413.1"/>
    <property type="molecule type" value="Genomic_DNA"/>
</dbReference>
<dbReference type="SUPFAM" id="SSF53756">
    <property type="entry name" value="UDP-Glycosyltransferase/glycogen phosphorylase"/>
    <property type="match status" value="1"/>
</dbReference>
<reference evidence="3 4" key="1">
    <citation type="submission" date="2024-09" db="EMBL/GenBank/DDBJ databases">
        <authorList>
            <person name="Sun Q."/>
            <person name="Mori K."/>
        </authorList>
    </citation>
    <scope>NUCLEOTIDE SEQUENCE [LARGE SCALE GENOMIC DNA]</scope>
    <source>
        <strain evidence="3 4">JCM 12763</strain>
    </source>
</reference>
<feature type="domain" description="Glycosyl transferase family 28 C-terminal" evidence="2">
    <location>
        <begin position="233"/>
        <end position="353"/>
    </location>
</feature>